<protein>
    <recommendedName>
        <fullName evidence="8">5-oxoprolinase</fullName>
    </recommendedName>
</protein>
<organism evidence="6 7">
    <name type="scientific">Brenthis ino</name>
    <name type="common">lesser marbled fritillary</name>
    <dbReference type="NCBI Taxonomy" id="405034"/>
    <lineage>
        <taxon>Eukaryota</taxon>
        <taxon>Metazoa</taxon>
        <taxon>Ecdysozoa</taxon>
        <taxon>Arthropoda</taxon>
        <taxon>Hexapoda</taxon>
        <taxon>Insecta</taxon>
        <taxon>Pterygota</taxon>
        <taxon>Neoptera</taxon>
        <taxon>Endopterygota</taxon>
        <taxon>Lepidoptera</taxon>
        <taxon>Glossata</taxon>
        <taxon>Ditrysia</taxon>
        <taxon>Papilionoidea</taxon>
        <taxon>Nymphalidae</taxon>
        <taxon>Heliconiinae</taxon>
        <taxon>Argynnini</taxon>
        <taxon>Brenthis</taxon>
    </lineage>
</organism>
<dbReference type="Pfam" id="PF01968">
    <property type="entry name" value="Hydantoinase_A"/>
    <property type="match status" value="1"/>
</dbReference>
<feature type="domain" description="Acetophenone carboxylase-like C-terminal" evidence="5">
    <location>
        <begin position="555"/>
        <end position="719"/>
    </location>
</feature>
<dbReference type="Pfam" id="PF19278">
    <property type="entry name" value="Hydant_A_C"/>
    <property type="match status" value="1"/>
</dbReference>
<dbReference type="Pfam" id="PF05378">
    <property type="entry name" value="Hydant_A_N"/>
    <property type="match status" value="1"/>
</dbReference>
<feature type="domain" description="Hydantoinase B/oxoprolinase" evidence="3">
    <location>
        <begin position="742"/>
        <end position="1263"/>
    </location>
</feature>
<evidence type="ECO:0000313" key="7">
    <source>
        <dbReference type="Proteomes" id="UP000838878"/>
    </source>
</evidence>
<sequence length="1357" mass="147269">MNELLSRLNMGPQGFQFAIDRGGTFTDVYARCPNGKVRVMKLLSVDPQNYEDAPREAIRRILQEETGNALDDDGKVNSSLIESIRMGTTVATNALLERKGTKMALVINKGFKDLLYIGNQARPHIFQLNIKRPGVLYTEVVEVDCRVIPALDHCQIDKSNLNWKEVYGTTGQKMLVTKDIDEEAVRKDLKVLREKGIDSIAVVLAHSYTYREHEIKIGKIADDLGFNQVSLSHSVMSMIRMVPRGFTASADAYLTPHIKEYVKGFSGGFTDGLKGSNVLFMQSDGGLTPMNLFNGSRAILSGPAGGVVGYALTSYQKETGLPVIGFDMGGTSTDVSRYAGALEHVHEATTAGVTIQAPQLDINTVAAGGGSMLMFRSGLFVAGPESAGAEPGPACYRKGGPLTVTDANLLLGRLLPEYFPKIFGPNENEPLDKEATTQAFKKLTEEINCFLKQDGGKEMTMEEVAMGFIIVANEAMCRPIRALTTSRGYDSRNHALACFGGAGGQHACAVAKQLGISTVLTHKYAGILSAYGMALADVVQEAQEPSAVEYSSNNFDKLDAQLDKLAAVCREKLRAQGFKDPQIVVEPYLHMRYAGTDFALMVPPTKGDNGMIHGDFYTSFINRYRNEFGFTLSNKIYVDDVRIRAIGKSEVTDEVAPPSGKGTKPTVEKVVKVYFEGGYQDTAIYLLDKLLPEQEINGPAIIMDKLSTILVEPGCLAEITKYGDIRITMGEGKPKMVTADLDSVQLSIFSHRFMSIAEQMGRVLQRTSISVNIKERLDFSCALFGPDGGLVSNAPHIPVHLGAMQETVQYQIKVRGDSLKAGDVLLANHPKAGGSHLPDLTVITPVFHKSNTKPIFFVASRGHHADIGGLTPGSMPPHSTALAQEGAAFSSMLLVDGGSFQEDLLVEELMKPGKVPGCSGTRNLSDNLSDLKAQVAANQRGIQLVSELIEEYNLDVVQAYMGHIQKNAELAVRDMLKEIAKQAIEKTGSAVLKATEYMDNGTPIVLTVTLDEALGGAVCDFTGTGVEVWGNLNAPRAITLSALIYCLRCMVGYDVPLNQGCLNPVQVIIPPGSILDPSDTAAVVGGNVLTSQRIVDVVLKAFQVCAASQGCMNNLTLGEANWGYYETVAGGSGAGPGWRGAGGVHTHMTNTRITDIEIVETRYPILVTKFMLRDGSGGRGQWNGGDGLTRELVFRRTVQLSVLTERRAFQPYGMNGGEPGERGLNILQRADGRLINLGGKASVEAYPGDKYIMNSPSGGGYGRSDSIQALTQQDKTYSEFIERGSVFEYRSAQEQSLSKLHKTMMFSRPIPATAANLIETSQLRRRYYSAQVYAQTQRALSIPVTLILRWDDARHDQ</sequence>
<evidence type="ECO:0000313" key="6">
    <source>
        <dbReference type="EMBL" id="CAH0717931.1"/>
    </source>
</evidence>
<dbReference type="Pfam" id="PF02538">
    <property type="entry name" value="Hydantoinase_B"/>
    <property type="match status" value="1"/>
</dbReference>
<comment type="similarity">
    <text evidence="1">Belongs to the oxoprolinase family.</text>
</comment>
<dbReference type="InterPro" id="IPR049517">
    <property type="entry name" value="ACX-like_C"/>
</dbReference>
<dbReference type="GO" id="GO:0017168">
    <property type="term" value="F:5-oxoprolinase (ATP-hydrolyzing) activity"/>
    <property type="evidence" value="ECO:0007669"/>
    <property type="project" value="TreeGrafter"/>
</dbReference>
<dbReference type="InterPro" id="IPR045079">
    <property type="entry name" value="Oxoprolinase-like"/>
</dbReference>
<evidence type="ECO:0000259" key="4">
    <source>
        <dbReference type="Pfam" id="PF05378"/>
    </source>
</evidence>
<dbReference type="PANTHER" id="PTHR11365">
    <property type="entry name" value="5-OXOPROLINASE RELATED"/>
    <property type="match status" value="1"/>
</dbReference>
<dbReference type="OrthoDB" id="3643at2759"/>
<evidence type="ECO:0008006" key="8">
    <source>
        <dbReference type="Google" id="ProtNLM"/>
    </source>
</evidence>
<keyword evidence="7" id="KW-1185">Reference proteome</keyword>
<feature type="domain" description="Hydantoinase A/oxoprolinase" evidence="2">
    <location>
        <begin position="244"/>
        <end position="541"/>
    </location>
</feature>
<dbReference type="Proteomes" id="UP000838878">
    <property type="component" value="Chromosome 12"/>
</dbReference>
<evidence type="ECO:0000256" key="1">
    <source>
        <dbReference type="ARBA" id="ARBA00010403"/>
    </source>
</evidence>
<name>A0A8J9Y968_9NEOP</name>
<reference evidence="6" key="1">
    <citation type="submission" date="2021-12" db="EMBL/GenBank/DDBJ databases">
        <authorList>
            <person name="Martin H S."/>
        </authorList>
    </citation>
    <scope>NUCLEOTIDE SEQUENCE</scope>
</reference>
<dbReference type="InterPro" id="IPR002821">
    <property type="entry name" value="Hydantoinase_A"/>
</dbReference>
<evidence type="ECO:0000259" key="3">
    <source>
        <dbReference type="Pfam" id="PF02538"/>
    </source>
</evidence>
<gene>
    <name evidence="6" type="ORF">BINO364_LOCUS4484</name>
</gene>
<dbReference type="InterPro" id="IPR003692">
    <property type="entry name" value="Hydantoinase_B"/>
</dbReference>
<feature type="non-terminal residue" evidence="6">
    <location>
        <position position="1357"/>
    </location>
</feature>
<evidence type="ECO:0000259" key="2">
    <source>
        <dbReference type="Pfam" id="PF01968"/>
    </source>
</evidence>
<evidence type="ECO:0000259" key="5">
    <source>
        <dbReference type="Pfam" id="PF19278"/>
    </source>
</evidence>
<feature type="domain" description="Hydantoinase/oxoprolinase N-terminal" evidence="4">
    <location>
        <begin position="17"/>
        <end position="223"/>
    </location>
</feature>
<dbReference type="PANTHER" id="PTHR11365:SF2">
    <property type="entry name" value="5-OXOPROLINASE"/>
    <property type="match status" value="1"/>
</dbReference>
<dbReference type="GO" id="GO:0005829">
    <property type="term" value="C:cytosol"/>
    <property type="evidence" value="ECO:0007669"/>
    <property type="project" value="TreeGrafter"/>
</dbReference>
<dbReference type="EMBL" id="OV170232">
    <property type="protein sequence ID" value="CAH0717931.1"/>
    <property type="molecule type" value="Genomic_DNA"/>
</dbReference>
<dbReference type="GO" id="GO:0006749">
    <property type="term" value="P:glutathione metabolic process"/>
    <property type="evidence" value="ECO:0007669"/>
    <property type="project" value="TreeGrafter"/>
</dbReference>
<dbReference type="InterPro" id="IPR008040">
    <property type="entry name" value="Hydant_A_N"/>
</dbReference>
<proteinExistence type="inferred from homology"/>
<accession>A0A8J9Y968</accession>